<sequence length="652" mass="74906">MDKESAQKKKRERAVNFTELEIRHLVDVAIKYSKIIENKQTDGAMWKEKDKAWAEIAVEFNAITGGIHRTAKVLRLKYDGIKRGLKQKQTKNKLEVFKTGGGAPNIQPLSDCEEKLLQFMTLSVHGLPAAGGKDSDIILPCNFLYHRGRAPFSKQLEFVEPSAVERKKHTSLGTPQKKRVGKHTLNEKIDSLTDSRKELLQLQTQIAEHEVLQKQEFADMQKKILLDRDQREQLQHDMIMKNLNLQQQLLLDTNERQQKEHDLHVQWMLLKIENEKADLLIKEKQLHFFRPGTGEGPSSQSQPDPTSEDVDETIAVDREDRDETSGARTEEMSESVEFGAIAFKQEKSTEDHCEDHRDIDLQKMVNNLGGNYSIIQEKRGVKRVTLSVVPTSWILLKEWGDGSDMLYWPHRSAYHLVDEMEHNPNIATNDVEFIKLKCTVKRTGFQIYNKADFALGSMLEYSDSEPDERTIPNKRQKHLLRSSQNALTEQLLHEVQPQVSNIEHIPSQQTDEPESASNNTLLFNGDVSQLMMQFDLSAKLENFQESVNKKIDEIPKQIETKLCNMSDAIDSKFQNVSNILANITAKLDMIGSTPTPQPTYVPPQRLFNRVENVDQADRLEKTLENKDLYNSIIDSIRKHYGTNDFQMPEQQR</sequence>
<dbReference type="Proteomes" id="UP001056778">
    <property type="component" value="Chromosome 9"/>
</dbReference>
<name>A0ACB9SKL9_HOLOL</name>
<comment type="caution">
    <text evidence="1">The sequence shown here is derived from an EMBL/GenBank/DDBJ whole genome shotgun (WGS) entry which is preliminary data.</text>
</comment>
<evidence type="ECO:0000313" key="2">
    <source>
        <dbReference type="Proteomes" id="UP001056778"/>
    </source>
</evidence>
<dbReference type="EMBL" id="CM043023">
    <property type="protein sequence ID" value="KAI4455711.1"/>
    <property type="molecule type" value="Genomic_DNA"/>
</dbReference>
<reference evidence="1" key="1">
    <citation type="submission" date="2022-04" db="EMBL/GenBank/DDBJ databases">
        <title>Chromosome-scale genome assembly of Holotrichia oblita Faldermann.</title>
        <authorList>
            <person name="Rongchong L."/>
        </authorList>
    </citation>
    <scope>NUCLEOTIDE SEQUENCE</scope>
    <source>
        <strain evidence="1">81SQS9</strain>
    </source>
</reference>
<organism evidence="1 2">
    <name type="scientific">Holotrichia oblita</name>
    <name type="common">Chafer beetle</name>
    <dbReference type="NCBI Taxonomy" id="644536"/>
    <lineage>
        <taxon>Eukaryota</taxon>
        <taxon>Metazoa</taxon>
        <taxon>Ecdysozoa</taxon>
        <taxon>Arthropoda</taxon>
        <taxon>Hexapoda</taxon>
        <taxon>Insecta</taxon>
        <taxon>Pterygota</taxon>
        <taxon>Neoptera</taxon>
        <taxon>Endopterygota</taxon>
        <taxon>Coleoptera</taxon>
        <taxon>Polyphaga</taxon>
        <taxon>Scarabaeiformia</taxon>
        <taxon>Scarabaeidae</taxon>
        <taxon>Melolonthinae</taxon>
        <taxon>Holotrichia</taxon>
    </lineage>
</organism>
<keyword evidence="2" id="KW-1185">Reference proteome</keyword>
<evidence type="ECO:0000313" key="1">
    <source>
        <dbReference type="EMBL" id="KAI4455711.1"/>
    </source>
</evidence>
<accession>A0ACB9SKL9</accession>
<gene>
    <name evidence="1" type="ORF">MML48_9g00002789</name>
</gene>
<proteinExistence type="predicted"/>
<protein>
    <submittedName>
        <fullName evidence="1">Uncharacterized protein</fullName>
    </submittedName>
</protein>